<keyword evidence="2" id="KW-1185">Reference proteome</keyword>
<evidence type="ECO:0000313" key="2">
    <source>
        <dbReference type="Proteomes" id="UP000812440"/>
    </source>
</evidence>
<dbReference type="AlphaFoldDB" id="A0A8T2K7F2"/>
<name>A0A8T2K7F2_9PIPI</name>
<sequence length="69" mass="8237">MYNCKTYGAWYSTNLQMKKATGKCCYICIACFISDWPEHNFAEHCEFLVFFCFFSKPIRLKKEPSLEHH</sequence>
<accession>A0A8T2K7F2</accession>
<dbReference type="EMBL" id="JAACNH010000001">
    <property type="protein sequence ID" value="KAG8453435.1"/>
    <property type="molecule type" value="Genomic_DNA"/>
</dbReference>
<organism evidence="1 2">
    <name type="scientific">Hymenochirus boettgeri</name>
    <name type="common">Congo dwarf clawed frog</name>
    <dbReference type="NCBI Taxonomy" id="247094"/>
    <lineage>
        <taxon>Eukaryota</taxon>
        <taxon>Metazoa</taxon>
        <taxon>Chordata</taxon>
        <taxon>Craniata</taxon>
        <taxon>Vertebrata</taxon>
        <taxon>Euteleostomi</taxon>
        <taxon>Amphibia</taxon>
        <taxon>Batrachia</taxon>
        <taxon>Anura</taxon>
        <taxon>Pipoidea</taxon>
        <taxon>Pipidae</taxon>
        <taxon>Pipinae</taxon>
        <taxon>Hymenochirus</taxon>
    </lineage>
</organism>
<proteinExistence type="predicted"/>
<reference evidence="1" key="1">
    <citation type="thesis" date="2020" institute="ProQuest LLC" country="789 East Eisenhower Parkway, Ann Arbor, MI, USA">
        <title>Comparative Genomics and Chromosome Evolution.</title>
        <authorList>
            <person name="Mudd A.B."/>
        </authorList>
    </citation>
    <scope>NUCLEOTIDE SEQUENCE</scope>
    <source>
        <strain evidence="1">Female2</strain>
        <tissue evidence="1">Blood</tissue>
    </source>
</reference>
<evidence type="ECO:0000313" key="1">
    <source>
        <dbReference type="EMBL" id="KAG8453435.1"/>
    </source>
</evidence>
<comment type="caution">
    <text evidence="1">The sequence shown here is derived from an EMBL/GenBank/DDBJ whole genome shotgun (WGS) entry which is preliminary data.</text>
</comment>
<dbReference type="Proteomes" id="UP000812440">
    <property type="component" value="Chromosome 1"/>
</dbReference>
<protein>
    <submittedName>
        <fullName evidence="1">Uncharacterized protein</fullName>
    </submittedName>
</protein>
<gene>
    <name evidence="1" type="ORF">GDO86_000167</name>
</gene>